<dbReference type="STRING" id="553469.SAMN04487947_0709"/>
<dbReference type="InterPro" id="IPR018170">
    <property type="entry name" value="Aldo/ket_reductase_CS"/>
</dbReference>
<dbReference type="PROSITE" id="PS00798">
    <property type="entry name" value="ALDOKETO_REDUCTASE_1"/>
    <property type="match status" value="1"/>
</dbReference>
<dbReference type="Pfam" id="PF00248">
    <property type="entry name" value="Aldo_ket_red"/>
    <property type="match status" value="1"/>
</dbReference>
<sequence>MSETEMEHVELRGARVPKVGLGTWRMEGEECYDAVSTALELGYRHVDTAQMYGNEAEVGRAIADADVDRRDLFVTTKVKPGNADYDGLVESAKASLDRLDTPYVDLLLLHWPNPLVSIEETMDAMKELVDGGEAYHVGVSNFPLPMLKRAREAADVPILTDQVQFHPHRPKRKLLRYCQDEDLLLTAYSPLAQGELVEDETLRRIGDRYDKTPAQVALRWATQHRNVVVIPKSTSREHLAANLDVFDFTLTRTEVDEVTRPSLLKTGASMVKGMLRER</sequence>
<protein>
    <submittedName>
        <fullName evidence="5">Aldo/keto reductase</fullName>
    </submittedName>
</protein>
<accession>A0A1I6G7Z6</accession>
<dbReference type="PANTHER" id="PTHR43827:SF3">
    <property type="entry name" value="NADP-DEPENDENT OXIDOREDUCTASE DOMAIN-CONTAINING PROTEIN"/>
    <property type="match status" value="1"/>
</dbReference>
<dbReference type="GO" id="GO:0051596">
    <property type="term" value="P:methylglyoxal catabolic process"/>
    <property type="evidence" value="ECO:0007669"/>
    <property type="project" value="TreeGrafter"/>
</dbReference>
<dbReference type="GO" id="GO:1990002">
    <property type="term" value="F:methylglyoxal reductase (NADPH) (acetol producing) activity"/>
    <property type="evidence" value="ECO:0007669"/>
    <property type="project" value="TreeGrafter"/>
</dbReference>
<dbReference type="Gene3D" id="3.20.20.100">
    <property type="entry name" value="NADP-dependent oxidoreductase domain"/>
    <property type="match status" value="1"/>
</dbReference>
<dbReference type="EMBL" id="FOYT01000001">
    <property type="protein sequence ID" value="SFR38323.1"/>
    <property type="molecule type" value="Genomic_DNA"/>
</dbReference>
<keyword evidence="6" id="KW-1185">Reference proteome</keyword>
<organism evidence="5 6">
    <name type="scientific">Halogeometricum rufum</name>
    <dbReference type="NCBI Taxonomy" id="553469"/>
    <lineage>
        <taxon>Archaea</taxon>
        <taxon>Methanobacteriati</taxon>
        <taxon>Methanobacteriota</taxon>
        <taxon>Stenosarchaea group</taxon>
        <taxon>Halobacteria</taxon>
        <taxon>Halobacteriales</taxon>
        <taxon>Haloferacaceae</taxon>
        <taxon>Halogeometricum</taxon>
    </lineage>
</organism>
<dbReference type="InterPro" id="IPR020471">
    <property type="entry name" value="AKR"/>
</dbReference>
<evidence type="ECO:0000313" key="5">
    <source>
        <dbReference type="EMBL" id="SFR38323.1"/>
    </source>
</evidence>
<evidence type="ECO:0000313" key="6">
    <source>
        <dbReference type="Proteomes" id="UP000198531"/>
    </source>
</evidence>
<dbReference type="PANTHER" id="PTHR43827">
    <property type="entry name" value="2,5-DIKETO-D-GLUCONIC ACID REDUCTASE"/>
    <property type="match status" value="1"/>
</dbReference>
<evidence type="ECO:0000259" key="4">
    <source>
        <dbReference type="Pfam" id="PF00248"/>
    </source>
</evidence>
<evidence type="ECO:0000256" key="2">
    <source>
        <dbReference type="ARBA" id="ARBA00022857"/>
    </source>
</evidence>
<dbReference type="PRINTS" id="PR00069">
    <property type="entry name" value="ALDKETRDTASE"/>
</dbReference>
<proteinExistence type="inferred from homology"/>
<dbReference type="PIRSF" id="PIRSF000097">
    <property type="entry name" value="AKR"/>
    <property type="match status" value="1"/>
</dbReference>
<evidence type="ECO:0000256" key="1">
    <source>
        <dbReference type="ARBA" id="ARBA00007905"/>
    </source>
</evidence>
<dbReference type="InterPro" id="IPR023210">
    <property type="entry name" value="NADP_OxRdtase_dom"/>
</dbReference>
<dbReference type="FunFam" id="3.20.20.100:FF:000002">
    <property type="entry name" value="2,5-diketo-D-gluconic acid reductase A"/>
    <property type="match status" value="1"/>
</dbReference>
<feature type="domain" description="NADP-dependent oxidoreductase" evidence="4">
    <location>
        <begin position="18"/>
        <end position="259"/>
    </location>
</feature>
<dbReference type="AlphaFoldDB" id="A0A1I6G7Z6"/>
<keyword evidence="3" id="KW-0560">Oxidoreductase</keyword>
<gene>
    <name evidence="5" type="ORF">SAMN04487947_0709</name>
</gene>
<reference evidence="6" key="1">
    <citation type="submission" date="2016-10" db="EMBL/GenBank/DDBJ databases">
        <authorList>
            <person name="Varghese N."/>
            <person name="Submissions S."/>
        </authorList>
    </citation>
    <scope>NUCLEOTIDE SEQUENCE [LARGE SCALE GENOMIC DNA]</scope>
    <source>
        <strain evidence="6">CGMCC 1.7736</strain>
    </source>
</reference>
<dbReference type="InterPro" id="IPR036812">
    <property type="entry name" value="NAD(P)_OxRdtase_dom_sf"/>
</dbReference>
<name>A0A1I6G7Z6_9EURY</name>
<comment type="similarity">
    <text evidence="1">Belongs to the aldo/keto reductase family.</text>
</comment>
<dbReference type="Proteomes" id="UP000198531">
    <property type="component" value="Unassembled WGS sequence"/>
</dbReference>
<evidence type="ECO:0000256" key="3">
    <source>
        <dbReference type="ARBA" id="ARBA00023002"/>
    </source>
</evidence>
<keyword evidence="2" id="KW-0521">NADP</keyword>
<dbReference type="SUPFAM" id="SSF51430">
    <property type="entry name" value="NAD(P)-linked oxidoreductase"/>
    <property type="match status" value="1"/>
</dbReference>
<dbReference type="OrthoDB" id="275427at2157"/>